<feature type="transmembrane region" description="Helical" evidence="7">
    <location>
        <begin position="190"/>
        <end position="207"/>
    </location>
</feature>
<comment type="subcellular location">
    <subcellularLocation>
        <location evidence="1">Membrane</location>
        <topology evidence="1">Multi-pass membrane protein</topology>
    </subcellularLocation>
</comment>
<feature type="region of interest" description="Disordered" evidence="6">
    <location>
        <begin position="1"/>
        <end position="26"/>
    </location>
</feature>
<keyword evidence="3 7" id="KW-0812">Transmembrane</keyword>
<feature type="transmembrane region" description="Helical" evidence="7">
    <location>
        <begin position="422"/>
        <end position="444"/>
    </location>
</feature>
<feature type="transmembrane region" description="Helical" evidence="7">
    <location>
        <begin position="488"/>
        <end position="508"/>
    </location>
</feature>
<dbReference type="InterPro" id="IPR036259">
    <property type="entry name" value="MFS_trans_sf"/>
</dbReference>
<feature type="transmembrane region" description="Helical" evidence="7">
    <location>
        <begin position="157"/>
        <end position="178"/>
    </location>
</feature>
<organism evidence="8 9">
    <name type="scientific">Leucocoprinus leucothites</name>
    <dbReference type="NCBI Taxonomy" id="201217"/>
    <lineage>
        <taxon>Eukaryota</taxon>
        <taxon>Fungi</taxon>
        <taxon>Dikarya</taxon>
        <taxon>Basidiomycota</taxon>
        <taxon>Agaricomycotina</taxon>
        <taxon>Agaricomycetes</taxon>
        <taxon>Agaricomycetidae</taxon>
        <taxon>Agaricales</taxon>
        <taxon>Agaricineae</taxon>
        <taxon>Agaricaceae</taxon>
        <taxon>Leucocoprinus</taxon>
    </lineage>
</organism>
<dbReference type="Pfam" id="PF07690">
    <property type="entry name" value="MFS_1"/>
    <property type="match status" value="2"/>
</dbReference>
<evidence type="ECO:0000256" key="5">
    <source>
        <dbReference type="ARBA" id="ARBA00023136"/>
    </source>
</evidence>
<keyword evidence="9" id="KW-1185">Reference proteome</keyword>
<comment type="caution">
    <text evidence="8">The sequence shown here is derived from an EMBL/GenBank/DDBJ whole genome shotgun (WGS) entry which is preliminary data.</text>
</comment>
<dbReference type="OrthoDB" id="2985014at2759"/>
<evidence type="ECO:0000256" key="1">
    <source>
        <dbReference type="ARBA" id="ARBA00004141"/>
    </source>
</evidence>
<feature type="transmembrane region" description="Helical" evidence="7">
    <location>
        <begin position="366"/>
        <end position="384"/>
    </location>
</feature>
<dbReference type="Gene3D" id="1.20.1250.20">
    <property type="entry name" value="MFS general substrate transporter like domains"/>
    <property type="match status" value="2"/>
</dbReference>
<feature type="transmembrane region" description="Helical" evidence="7">
    <location>
        <begin position="328"/>
        <end position="346"/>
    </location>
</feature>
<feature type="transmembrane region" description="Helical" evidence="7">
    <location>
        <begin position="396"/>
        <end position="416"/>
    </location>
</feature>
<evidence type="ECO:0000256" key="7">
    <source>
        <dbReference type="SAM" id="Phobius"/>
    </source>
</evidence>
<dbReference type="FunFam" id="1.20.1250.20:FF:000013">
    <property type="entry name" value="MFS general substrate transporter"/>
    <property type="match status" value="1"/>
</dbReference>
<dbReference type="AlphaFoldDB" id="A0A8H5DB59"/>
<dbReference type="EMBL" id="JAACJO010000007">
    <property type="protein sequence ID" value="KAF5356086.1"/>
    <property type="molecule type" value="Genomic_DNA"/>
</dbReference>
<accession>A0A8H5DB59</accession>
<dbReference type="InterPro" id="IPR011701">
    <property type="entry name" value="MFS"/>
</dbReference>
<keyword evidence="2" id="KW-0813">Transport</keyword>
<keyword evidence="5 7" id="KW-0472">Membrane</keyword>
<reference evidence="8 9" key="1">
    <citation type="journal article" date="2020" name="ISME J.">
        <title>Uncovering the hidden diversity of litter-decomposition mechanisms in mushroom-forming fungi.</title>
        <authorList>
            <person name="Floudas D."/>
            <person name="Bentzer J."/>
            <person name="Ahren D."/>
            <person name="Johansson T."/>
            <person name="Persson P."/>
            <person name="Tunlid A."/>
        </authorList>
    </citation>
    <scope>NUCLEOTIDE SEQUENCE [LARGE SCALE GENOMIC DNA]</scope>
    <source>
        <strain evidence="8 9">CBS 146.42</strain>
    </source>
</reference>
<sequence>MMDAKSQDKISGSIHENERHETVSQSEAYSAVEERRLRRKYDICLLAPLALMYLCNALDKGNVGNAKTAGWDKDIGLTGNQYYILVMVFYVPFCLAGTPISLIAKRYSAARVLPIMMIGFGSMSVVSRQTIAILVSVTDWLPRSLLSTVARGFSQVFAIRFFLGIFEAAMLPGVLFYLSTFYKRNELASRLGIFYGTVPSGAAYYGLTLPSSNVCYFWCFLRLAGPKLEAIFSPVKDNHWSGLIAFGVFHIKHSKYKGWQFLFWIEGASTVIFALIAFFWLPRSPATWWYLNPREKEIARIRILSDSSVTVDEKLSIRDSFRVLENPMYWIWAAVNLTFGVPLASVNNFLPQIVASLGYSTVKTNLFTVAPNVVGAVTLLVLTFSSDYFRERSIHICIPLLIGLTGFIILGCIDVVGHKGAAYFACFLLTMGAFAPSVLVATWYANNTPQESRRALVAGIMVAIANSAGLISTNVFRAQDEPKYVPALITSAVSGAICFILVAGMGIWMRFDNKKRNRAQGVNIRPQDVKTENLAAGPESPLFRYMY</sequence>
<name>A0A8H5DB59_9AGAR</name>
<evidence type="ECO:0000313" key="8">
    <source>
        <dbReference type="EMBL" id="KAF5356086.1"/>
    </source>
</evidence>
<proteinExistence type="predicted"/>
<evidence type="ECO:0008006" key="10">
    <source>
        <dbReference type="Google" id="ProtNLM"/>
    </source>
</evidence>
<keyword evidence="4 7" id="KW-1133">Transmembrane helix</keyword>
<evidence type="ECO:0000256" key="4">
    <source>
        <dbReference type="ARBA" id="ARBA00022989"/>
    </source>
</evidence>
<dbReference type="GO" id="GO:0016020">
    <property type="term" value="C:membrane"/>
    <property type="evidence" value="ECO:0007669"/>
    <property type="project" value="UniProtKB-SubCell"/>
</dbReference>
<dbReference type="Proteomes" id="UP000559027">
    <property type="component" value="Unassembled WGS sequence"/>
</dbReference>
<protein>
    <recommendedName>
        <fullName evidence="10">MFS general substrate transporter</fullName>
    </recommendedName>
</protein>
<feature type="transmembrane region" description="Helical" evidence="7">
    <location>
        <begin position="456"/>
        <end position="476"/>
    </location>
</feature>
<dbReference type="PANTHER" id="PTHR43791:SF50">
    <property type="entry name" value="TRANSPORTER, PUTATIVE (AFU_ORTHOLOGUE AFUA_2G00840)-RELATED"/>
    <property type="match status" value="1"/>
</dbReference>
<evidence type="ECO:0000313" key="9">
    <source>
        <dbReference type="Proteomes" id="UP000559027"/>
    </source>
</evidence>
<evidence type="ECO:0000256" key="3">
    <source>
        <dbReference type="ARBA" id="ARBA00022692"/>
    </source>
</evidence>
<dbReference type="PANTHER" id="PTHR43791">
    <property type="entry name" value="PERMEASE-RELATED"/>
    <property type="match status" value="1"/>
</dbReference>
<evidence type="ECO:0000256" key="2">
    <source>
        <dbReference type="ARBA" id="ARBA00022448"/>
    </source>
</evidence>
<evidence type="ECO:0000256" key="6">
    <source>
        <dbReference type="SAM" id="MobiDB-lite"/>
    </source>
</evidence>
<feature type="transmembrane region" description="Helical" evidence="7">
    <location>
        <begin position="261"/>
        <end position="281"/>
    </location>
</feature>
<feature type="transmembrane region" description="Helical" evidence="7">
    <location>
        <begin position="82"/>
        <end position="103"/>
    </location>
</feature>
<gene>
    <name evidence="8" type="ORF">D9756_003736</name>
</gene>
<dbReference type="SUPFAM" id="SSF103473">
    <property type="entry name" value="MFS general substrate transporter"/>
    <property type="match status" value="1"/>
</dbReference>
<dbReference type="GO" id="GO:0022857">
    <property type="term" value="F:transmembrane transporter activity"/>
    <property type="evidence" value="ECO:0007669"/>
    <property type="project" value="InterPro"/>
</dbReference>